<dbReference type="EMBL" id="RDRB01000012">
    <property type="protein sequence ID" value="ROT96297.1"/>
    <property type="molecule type" value="Genomic_DNA"/>
</dbReference>
<evidence type="ECO:0000313" key="7">
    <source>
        <dbReference type="Proteomes" id="UP000268016"/>
    </source>
</evidence>
<dbReference type="AlphaFoldDB" id="A0A3N2QM77"/>
<dbReference type="GO" id="GO:0009055">
    <property type="term" value="F:electron transfer activity"/>
    <property type="evidence" value="ECO:0007669"/>
    <property type="project" value="InterPro"/>
</dbReference>
<feature type="domain" description="Cytochrome c" evidence="5">
    <location>
        <begin position="23"/>
        <end position="133"/>
    </location>
</feature>
<accession>A0A3N2QM77</accession>
<evidence type="ECO:0000313" key="6">
    <source>
        <dbReference type="EMBL" id="ROT96297.1"/>
    </source>
</evidence>
<dbReference type="PROSITE" id="PS51007">
    <property type="entry name" value="CYTC"/>
    <property type="match status" value="1"/>
</dbReference>
<gene>
    <name evidence="6" type="ORF">EAT49_18850</name>
</gene>
<keyword evidence="1 4" id="KW-0349">Heme</keyword>
<keyword evidence="7" id="KW-1185">Reference proteome</keyword>
<proteinExistence type="predicted"/>
<dbReference type="Gene3D" id="1.10.760.10">
    <property type="entry name" value="Cytochrome c-like domain"/>
    <property type="match status" value="1"/>
</dbReference>
<dbReference type="GO" id="GO:0046872">
    <property type="term" value="F:metal ion binding"/>
    <property type="evidence" value="ECO:0007669"/>
    <property type="project" value="UniProtKB-KW"/>
</dbReference>
<dbReference type="OrthoDB" id="5514238at2"/>
<dbReference type="GO" id="GO:0020037">
    <property type="term" value="F:heme binding"/>
    <property type="evidence" value="ECO:0007669"/>
    <property type="project" value="InterPro"/>
</dbReference>
<evidence type="ECO:0000256" key="4">
    <source>
        <dbReference type="PROSITE-ProRule" id="PRU00433"/>
    </source>
</evidence>
<dbReference type="InterPro" id="IPR009056">
    <property type="entry name" value="Cyt_c-like_dom"/>
</dbReference>
<name>A0A3N2QM77_9RHOB</name>
<sequence length="135" mass="14127">MRAMIGMAAALVLAGCAAEQGVDLDRDGALMFQQNCAACHGLDGRGEGSFGRNLIEAPPDLSRIAARNGGVFPLDQVMSAIDGYHRDPSFSAAMPEFGAGDMGPMVTVPGPDGLGTPVPLRLLELGRYIETIQRP</sequence>
<dbReference type="SUPFAM" id="SSF46626">
    <property type="entry name" value="Cytochrome c"/>
    <property type="match status" value="1"/>
</dbReference>
<dbReference type="RefSeq" id="WP_123643866.1">
    <property type="nucleotide sequence ID" value="NZ_ML119092.1"/>
</dbReference>
<evidence type="ECO:0000256" key="3">
    <source>
        <dbReference type="ARBA" id="ARBA00023004"/>
    </source>
</evidence>
<reference evidence="6 7" key="1">
    <citation type="submission" date="2018-10" db="EMBL/GenBank/DDBJ databases">
        <title>Histidinibacterium lentulum gen. nov., sp. nov., a marine bacterium from the culture broth of Picochlorum sp. 122.</title>
        <authorList>
            <person name="Wang G."/>
        </authorList>
    </citation>
    <scope>NUCLEOTIDE SEQUENCE [LARGE SCALE GENOMIC DNA]</scope>
    <source>
        <strain evidence="6 7">B17</strain>
    </source>
</reference>
<evidence type="ECO:0000259" key="5">
    <source>
        <dbReference type="PROSITE" id="PS51007"/>
    </source>
</evidence>
<dbReference type="PROSITE" id="PS51257">
    <property type="entry name" value="PROKAR_LIPOPROTEIN"/>
    <property type="match status" value="1"/>
</dbReference>
<organism evidence="6 7">
    <name type="scientific">Histidinibacterium lentulum</name>
    <dbReference type="NCBI Taxonomy" id="2480588"/>
    <lineage>
        <taxon>Bacteria</taxon>
        <taxon>Pseudomonadati</taxon>
        <taxon>Pseudomonadota</taxon>
        <taxon>Alphaproteobacteria</taxon>
        <taxon>Rhodobacterales</taxon>
        <taxon>Paracoccaceae</taxon>
        <taxon>Histidinibacterium</taxon>
    </lineage>
</organism>
<dbReference type="InterPro" id="IPR036909">
    <property type="entry name" value="Cyt_c-like_dom_sf"/>
</dbReference>
<keyword evidence="2 4" id="KW-0479">Metal-binding</keyword>
<evidence type="ECO:0000256" key="2">
    <source>
        <dbReference type="ARBA" id="ARBA00022723"/>
    </source>
</evidence>
<dbReference type="Pfam" id="PF00034">
    <property type="entry name" value="Cytochrom_C"/>
    <property type="match status" value="1"/>
</dbReference>
<comment type="caution">
    <text evidence="6">The sequence shown here is derived from an EMBL/GenBank/DDBJ whole genome shotgun (WGS) entry which is preliminary data.</text>
</comment>
<keyword evidence="3 4" id="KW-0408">Iron</keyword>
<dbReference type="Proteomes" id="UP000268016">
    <property type="component" value="Unassembled WGS sequence"/>
</dbReference>
<evidence type="ECO:0000256" key="1">
    <source>
        <dbReference type="ARBA" id="ARBA00022617"/>
    </source>
</evidence>
<protein>
    <submittedName>
        <fullName evidence="6">Cytochrome c</fullName>
    </submittedName>
</protein>